<dbReference type="EMBL" id="CABPRJ010001925">
    <property type="protein sequence ID" value="VVC41772.1"/>
    <property type="molecule type" value="Genomic_DNA"/>
</dbReference>
<evidence type="ECO:0000313" key="3">
    <source>
        <dbReference type="Proteomes" id="UP000325440"/>
    </source>
</evidence>
<proteinExistence type="predicted"/>
<dbReference type="InterPro" id="IPR043128">
    <property type="entry name" value="Rev_trsase/Diguanyl_cyclase"/>
</dbReference>
<dbReference type="InterPro" id="IPR053134">
    <property type="entry name" value="RNA-dir_DNA_polymerase"/>
</dbReference>
<evidence type="ECO:0000259" key="1">
    <source>
        <dbReference type="Pfam" id="PF00078"/>
    </source>
</evidence>
<reference evidence="2 3" key="1">
    <citation type="submission" date="2019-08" db="EMBL/GenBank/DDBJ databases">
        <authorList>
            <person name="Alioto T."/>
            <person name="Alioto T."/>
            <person name="Gomez Garrido J."/>
        </authorList>
    </citation>
    <scope>NUCLEOTIDE SEQUENCE [LARGE SCALE GENOMIC DNA]</scope>
</reference>
<dbReference type="SUPFAM" id="SSF56672">
    <property type="entry name" value="DNA/RNA polymerases"/>
    <property type="match status" value="1"/>
</dbReference>
<dbReference type="Gene3D" id="3.10.10.10">
    <property type="entry name" value="HIV Type 1 Reverse Transcriptase, subunit A, domain 1"/>
    <property type="match status" value="1"/>
</dbReference>
<dbReference type="InterPro" id="IPR000477">
    <property type="entry name" value="RT_dom"/>
</dbReference>
<dbReference type="InterPro" id="IPR043502">
    <property type="entry name" value="DNA/RNA_pol_sf"/>
</dbReference>
<dbReference type="Proteomes" id="UP000325440">
    <property type="component" value="Unassembled WGS sequence"/>
</dbReference>
<dbReference type="Gene3D" id="3.30.70.270">
    <property type="match status" value="1"/>
</dbReference>
<dbReference type="Pfam" id="PF00078">
    <property type="entry name" value="RVT_1"/>
    <property type="match status" value="1"/>
</dbReference>
<dbReference type="OrthoDB" id="6617559at2759"/>
<dbReference type="AlphaFoldDB" id="A0A5E4NDA7"/>
<sequence length="134" mass="15572">MPSSVSKRHFYHANVKPCEIKLKPNYKDPKFHAPHRVSPQQRDELKTQLDKLNKADIIRPIISKFAAPAFLVKKKEKGSYRLVVSYKELNERVETDQYPIPRTSDLLRALEGATYFISLDLNSGFFQLPVREED</sequence>
<evidence type="ECO:0000313" key="2">
    <source>
        <dbReference type="EMBL" id="VVC41772.1"/>
    </source>
</evidence>
<protein>
    <recommendedName>
        <fullName evidence="1">Reverse transcriptase domain-containing protein</fullName>
    </recommendedName>
</protein>
<organism evidence="2 3">
    <name type="scientific">Cinara cedri</name>
    <dbReference type="NCBI Taxonomy" id="506608"/>
    <lineage>
        <taxon>Eukaryota</taxon>
        <taxon>Metazoa</taxon>
        <taxon>Ecdysozoa</taxon>
        <taxon>Arthropoda</taxon>
        <taxon>Hexapoda</taxon>
        <taxon>Insecta</taxon>
        <taxon>Pterygota</taxon>
        <taxon>Neoptera</taxon>
        <taxon>Paraneoptera</taxon>
        <taxon>Hemiptera</taxon>
        <taxon>Sternorrhyncha</taxon>
        <taxon>Aphidomorpha</taxon>
        <taxon>Aphidoidea</taxon>
        <taxon>Aphididae</taxon>
        <taxon>Lachninae</taxon>
        <taxon>Cinara</taxon>
    </lineage>
</organism>
<feature type="domain" description="Reverse transcriptase" evidence="1">
    <location>
        <begin position="72"/>
        <end position="133"/>
    </location>
</feature>
<keyword evidence="3" id="KW-1185">Reference proteome</keyword>
<gene>
    <name evidence="2" type="ORF">CINCED_3A025556</name>
</gene>
<dbReference type="PANTHER" id="PTHR24559">
    <property type="entry name" value="TRANSPOSON TY3-I GAG-POL POLYPROTEIN"/>
    <property type="match status" value="1"/>
</dbReference>
<name>A0A5E4NDA7_9HEMI</name>
<dbReference type="PANTHER" id="PTHR24559:SF444">
    <property type="entry name" value="REVERSE TRANSCRIPTASE DOMAIN-CONTAINING PROTEIN"/>
    <property type="match status" value="1"/>
</dbReference>
<accession>A0A5E4NDA7</accession>
<dbReference type="GO" id="GO:0071897">
    <property type="term" value="P:DNA biosynthetic process"/>
    <property type="evidence" value="ECO:0007669"/>
    <property type="project" value="UniProtKB-ARBA"/>
</dbReference>